<dbReference type="InterPro" id="IPR017088">
    <property type="entry name" value="Wax_synthase_Magnoliopsida"/>
</dbReference>
<dbReference type="InterPro" id="IPR032805">
    <property type="entry name" value="Wax_synthase_dom"/>
</dbReference>
<name>A0A8S9ITZ2_BRACR</name>
<accession>A0A8S9ITZ2</accession>
<gene>
    <name evidence="11" type="ORF">F2Q70_00005092</name>
</gene>
<dbReference type="PIRSF" id="PIRSF037006">
    <property type="entry name" value="Wax_synthase"/>
    <property type="match status" value="1"/>
</dbReference>
<evidence type="ECO:0000256" key="8">
    <source>
        <dbReference type="ARBA" id="ARBA00023315"/>
    </source>
</evidence>
<evidence type="ECO:0000256" key="6">
    <source>
        <dbReference type="ARBA" id="ARBA00023098"/>
    </source>
</evidence>
<keyword evidence="5 9" id="KW-1133">Transmembrane helix</keyword>
<evidence type="ECO:0000259" key="10">
    <source>
        <dbReference type="Pfam" id="PF13813"/>
    </source>
</evidence>
<feature type="transmembrane region" description="Helical" evidence="9">
    <location>
        <begin position="227"/>
        <end position="248"/>
    </location>
</feature>
<comment type="subcellular location">
    <subcellularLocation>
        <location evidence="1">Membrane</location>
        <topology evidence="1">Multi-pass membrane protein</topology>
    </subcellularLocation>
</comment>
<keyword evidence="7 9" id="KW-0472">Membrane</keyword>
<keyword evidence="4 9" id="KW-0812">Transmembrane</keyword>
<proteinExistence type="inferred from homology"/>
<feature type="transmembrane region" description="Helical" evidence="9">
    <location>
        <begin position="7"/>
        <end position="26"/>
    </location>
</feature>
<dbReference type="PANTHER" id="PTHR31595:SF70">
    <property type="entry name" value="LONG-CHAIN-ALCOHOL O-FATTY-ACYLTRANSFERASE 3-RELATED"/>
    <property type="match status" value="1"/>
</dbReference>
<organism evidence="11">
    <name type="scientific">Brassica cretica</name>
    <name type="common">Mustard</name>
    <dbReference type="NCBI Taxonomy" id="69181"/>
    <lineage>
        <taxon>Eukaryota</taxon>
        <taxon>Viridiplantae</taxon>
        <taxon>Streptophyta</taxon>
        <taxon>Embryophyta</taxon>
        <taxon>Tracheophyta</taxon>
        <taxon>Spermatophyta</taxon>
        <taxon>Magnoliopsida</taxon>
        <taxon>eudicotyledons</taxon>
        <taxon>Gunneridae</taxon>
        <taxon>Pentapetalae</taxon>
        <taxon>rosids</taxon>
        <taxon>malvids</taxon>
        <taxon>Brassicales</taxon>
        <taxon>Brassicaceae</taxon>
        <taxon>Brassiceae</taxon>
        <taxon>Brassica</taxon>
    </lineage>
</organism>
<dbReference type="GO" id="GO:0016020">
    <property type="term" value="C:membrane"/>
    <property type="evidence" value="ECO:0007669"/>
    <property type="project" value="UniProtKB-SubCell"/>
</dbReference>
<evidence type="ECO:0000256" key="2">
    <source>
        <dbReference type="ARBA" id="ARBA00007282"/>
    </source>
</evidence>
<dbReference type="Pfam" id="PF13813">
    <property type="entry name" value="MBOAT_2"/>
    <property type="match status" value="2"/>
</dbReference>
<evidence type="ECO:0000256" key="3">
    <source>
        <dbReference type="ARBA" id="ARBA00022679"/>
    </source>
</evidence>
<dbReference type="InterPro" id="IPR044851">
    <property type="entry name" value="Wax_synthase"/>
</dbReference>
<dbReference type="AlphaFoldDB" id="A0A8S9ITZ2"/>
<dbReference type="GO" id="GO:0008374">
    <property type="term" value="F:O-acyltransferase activity"/>
    <property type="evidence" value="ECO:0007669"/>
    <property type="project" value="InterPro"/>
</dbReference>
<evidence type="ECO:0000313" key="11">
    <source>
        <dbReference type="EMBL" id="KAF2573204.1"/>
    </source>
</evidence>
<evidence type="ECO:0000256" key="9">
    <source>
        <dbReference type="SAM" id="Phobius"/>
    </source>
</evidence>
<feature type="domain" description="Wax synthase" evidence="10">
    <location>
        <begin position="176"/>
        <end position="251"/>
    </location>
</feature>
<comment type="similarity">
    <text evidence="2">Belongs to the wax synthase family.</text>
</comment>
<keyword evidence="6" id="KW-0443">Lipid metabolism</keyword>
<evidence type="ECO:0000256" key="7">
    <source>
        <dbReference type="ARBA" id="ARBA00023136"/>
    </source>
</evidence>
<feature type="transmembrane region" description="Helical" evidence="9">
    <location>
        <begin position="327"/>
        <end position="349"/>
    </location>
</feature>
<dbReference type="GO" id="GO:0006629">
    <property type="term" value="P:lipid metabolic process"/>
    <property type="evidence" value="ECO:0007669"/>
    <property type="project" value="UniProtKB-KW"/>
</dbReference>
<evidence type="ECO:0000256" key="5">
    <source>
        <dbReference type="ARBA" id="ARBA00022989"/>
    </source>
</evidence>
<dbReference type="EMBL" id="QGKY02001015">
    <property type="protein sequence ID" value="KAF2573204.1"/>
    <property type="molecule type" value="Genomic_DNA"/>
</dbReference>
<dbReference type="PANTHER" id="PTHR31595">
    <property type="entry name" value="LONG-CHAIN-ALCOHOL O-FATTY-ACYLTRANSFERASE 3-RELATED"/>
    <property type="match status" value="1"/>
</dbReference>
<reference evidence="11" key="1">
    <citation type="submission" date="2019-12" db="EMBL/GenBank/DDBJ databases">
        <title>Genome sequencing and annotation of Brassica cretica.</title>
        <authorList>
            <person name="Studholme D.J."/>
            <person name="Sarris P.F."/>
        </authorList>
    </citation>
    <scope>NUCLEOTIDE SEQUENCE</scope>
    <source>
        <strain evidence="11">PFS-102/07</strain>
        <tissue evidence="11">Leaf</tissue>
    </source>
</reference>
<feature type="domain" description="Wax synthase" evidence="10">
    <location>
        <begin position="284"/>
        <end position="364"/>
    </location>
</feature>
<keyword evidence="3" id="KW-0808">Transferase</keyword>
<keyword evidence="8" id="KW-0012">Acyltransferase</keyword>
<sequence>MEEELKNFIKVWVSIIICVSYCYYLSTRIKPGVSRLLSVLPVCVLFLLLPLFFSSVHFSGSAAFFFTWLANFKLILFSFDKGPLYPLPQTLSWFIYFTCFTIKSQHNPKSQDDIPKWVFAIKVVVFGVLLRMHDYKQHLSPTMLLIIYSLHIYLELEIGLMLVKALVFISLGCDLEPQFNEPYLATSLQDFWGRRWNLMVTAILRPAVYDPVQRIAEWKMRTDHARFLAVLATFLVSGAVHELIFFYITHEMPTGEALSSNLIASCRHTLFRTKHLGEIESNGPYLANCLQEFWGRRWNLMVPATLRRAIYYPVRKTTKSKMNSDQVLFLGVATFIVSGAVHELIFFYFTRERPTREVTLFFVLHGVFTAAGGAVCSRDSLTKSCRPVTLSSTRFFVLLVNLPNL</sequence>
<evidence type="ECO:0000256" key="1">
    <source>
        <dbReference type="ARBA" id="ARBA00004141"/>
    </source>
</evidence>
<comment type="caution">
    <text evidence="11">The sequence shown here is derived from an EMBL/GenBank/DDBJ whole genome shotgun (WGS) entry which is preliminary data.</text>
</comment>
<evidence type="ECO:0000256" key="4">
    <source>
        <dbReference type="ARBA" id="ARBA00022692"/>
    </source>
</evidence>
<protein>
    <recommendedName>
        <fullName evidence="10">Wax synthase domain-containing protein</fullName>
    </recommendedName>
</protein>